<dbReference type="Proteomes" id="UP000003675">
    <property type="component" value="Unassembled WGS sequence"/>
</dbReference>
<proteinExistence type="predicted"/>
<dbReference type="EMBL" id="ACLL01000018">
    <property type="protein sequence ID" value="EEW54128.1"/>
    <property type="molecule type" value="Genomic_DNA"/>
</dbReference>
<dbReference type="PROSITE" id="PS51186">
    <property type="entry name" value="GNAT"/>
    <property type="match status" value="1"/>
</dbReference>
<dbReference type="STRING" id="525309.HMPREF0494_0786"/>
<dbReference type="PANTHER" id="PTHR43792:SF1">
    <property type="entry name" value="N-ACETYLTRANSFERASE DOMAIN-CONTAINING PROTEIN"/>
    <property type="match status" value="1"/>
</dbReference>
<evidence type="ECO:0000313" key="2">
    <source>
        <dbReference type="EMBL" id="EEW54128.1"/>
    </source>
</evidence>
<evidence type="ECO:0000259" key="1">
    <source>
        <dbReference type="PROSITE" id="PS51186"/>
    </source>
</evidence>
<dbReference type="EMBL" id="AZDK01000006">
    <property type="protein sequence ID" value="KRK60190.1"/>
    <property type="molecule type" value="Genomic_DNA"/>
</dbReference>
<dbReference type="HOGENOM" id="CLU_1684302_0_0_9"/>
<keyword evidence="5" id="KW-1185">Reference proteome</keyword>
<dbReference type="PANTHER" id="PTHR43792">
    <property type="entry name" value="GNAT FAMILY, PUTATIVE (AFU_ORTHOLOGUE AFUA_3G00765)-RELATED-RELATED"/>
    <property type="match status" value="1"/>
</dbReference>
<dbReference type="AlphaFoldDB" id="C8P642"/>
<dbReference type="OrthoDB" id="9798081at2"/>
<evidence type="ECO:0000313" key="3">
    <source>
        <dbReference type="EMBL" id="KRK60190.1"/>
    </source>
</evidence>
<organism evidence="2 4">
    <name type="scientific">Limosilactobacillus antri DSM 16041</name>
    <dbReference type="NCBI Taxonomy" id="525309"/>
    <lineage>
        <taxon>Bacteria</taxon>
        <taxon>Bacillati</taxon>
        <taxon>Bacillota</taxon>
        <taxon>Bacilli</taxon>
        <taxon>Lactobacillales</taxon>
        <taxon>Lactobacillaceae</taxon>
        <taxon>Limosilactobacillus</taxon>
    </lineage>
</organism>
<dbReference type="RefSeq" id="WP_007124089.1">
    <property type="nucleotide sequence ID" value="NZ_AZDK01000006.1"/>
</dbReference>
<name>C8P642_9LACO</name>
<dbReference type="GO" id="GO:0016747">
    <property type="term" value="F:acyltransferase activity, transferring groups other than amino-acyl groups"/>
    <property type="evidence" value="ECO:0007669"/>
    <property type="project" value="InterPro"/>
</dbReference>
<dbReference type="Pfam" id="PF13302">
    <property type="entry name" value="Acetyltransf_3"/>
    <property type="match status" value="1"/>
</dbReference>
<dbReference type="Gene3D" id="3.40.630.30">
    <property type="match status" value="1"/>
</dbReference>
<dbReference type="PATRIC" id="fig|525309.8.peg.1866"/>
<dbReference type="eggNOG" id="COG1670">
    <property type="taxonomic scope" value="Bacteria"/>
</dbReference>
<protein>
    <recommendedName>
        <fullName evidence="1">N-acetyltransferase domain-containing protein</fullName>
    </recommendedName>
</protein>
<comment type="caution">
    <text evidence="2">The sequence shown here is derived from an EMBL/GenBank/DDBJ whole genome shotgun (WGS) entry which is preliminary data.</text>
</comment>
<feature type="domain" description="N-acetyltransferase" evidence="1">
    <location>
        <begin position="7"/>
        <end position="156"/>
    </location>
</feature>
<reference evidence="2 4" key="1">
    <citation type="submission" date="2009-09" db="EMBL/GenBank/DDBJ databases">
        <authorList>
            <person name="Qin X."/>
            <person name="Bachman B."/>
            <person name="Battles P."/>
            <person name="Bell A."/>
            <person name="Bess C."/>
            <person name="Bickham C."/>
            <person name="Chaboub L."/>
            <person name="Chen D."/>
            <person name="Coyle M."/>
            <person name="Deiros D.R."/>
            <person name="Dinh H."/>
            <person name="Forbes L."/>
            <person name="Fowler G."/>
            <person name="Francisco L."/>
            <person name="Fu Q."/>
            <person name="Gubbala S."/>
            <person name="Hale W."/>
            <person name="Han Y."/>
            <person name="Hemphill L."/>
            <person name="Highlander S.K."/>
            <person name="Hirani K."/>
            <person name="Hogues M."/>
            <person name="Jackson L."/>
            <person name="Jakkamsetti A."/>
            <person name="Javaid M."/>
            <person name="Jiang H."/>
            <person name="Korchina V."/>
            <person name="Kovar C."/>
            <person name="Lara F."/>
            <person name="Lee S."/>
            <person name="Mata R."/>
            <person name="Mathew T."/>
            <person name="Moen C."/>
            <person name="Morales K."/>
            <person name="Munidasa M."/>
            <person name="Nazareth L."/>
            <person name="Ngo R."/>
            <person name="Nguyen L."/>
            <person name="Okwuonu G."/>
            <person name="Ongeri F."/>
            <person name="Patil S."/>
            <person name="Petrosino J."/>
            <person name="Pham C."/>
            <person name="Pham P."/>
            <person name="Pu L.-L."/>
            <person name="Puazo M."/>
            <person name="Raj R."/>
            <person name="Reid J."/>
            <person name="Rouhana J."/>
            <person name="Saada N."/>
            <person name="Shang Y."/>
            <person name="Simmons D."/>
            <person name="Thornton R."/>
            <person name="Warren J."/>
            <person name="Weissenberger G."/>
            <person name="Zhang J."/>
            <person name="Zhang L."/>
            <person name="Zhou C."/>
            <person name="Zhu D."/>
            <person name="Muzny D."/>
            <person name="Worley K."/>
            <person name="Gibbs R."/>
        </authorList>
    </citation>
    <scope>NUCLEOTIDE SEQUENCE [LARGE SCALE GENOMIC DNA]</scope>
    <source>
        <strain evidence="2 4">DSM 16041</strain>
    </source>
</reference>
<dbReference type="InterPro" id="IPR016181">
    <property type="entry name" value="Acyl_CoA_acyltransferase"/>
</dbReference>
<dbReference type="Proteomes" id="UP000051883">
    <property type="component" value="Unassembled WGS sequence"/>
</dbReference>
<sequence>MITTDRLIIKKITQDRDGQLAKLLAEPTIQQGARLTFTNLHPTSFEVDFLLQTGDFYAIYGQEQPQLILGLLFTQPAELAKKPAVELGYLLAPTSRGRGIMTEAARAFVDWSGQATLAITDQDNLPSQGVLRRAGFQLVKQTANQMLWEKVPCSHR</sequence>
<dbReference type="InterPro" id="IPR000182">
    <property type="entry name" value="GNAT_dom"/>
</dbReference>
<evidence type="ECO:0000313" key="5">
    <source>
        <dbReference type="Proteomes" id="UP000051883"/>
    </source>
</evidence>
<evidence type="ECO:0000313" key="4">
    <source>
        <dbReference type="Proteomes" id="UP000003675"/>
    </source>
</evidence>
<dbReference type="InterPro" id="IPR051531">
    <property type="entry name" value="N-acetyltransferase"/>
</dbReference>
<accession>C8P642</accession>
<reference evidence="3 5" key="2">
    <citation type="journal article" date="2015" name="Genome Announc.">
        <title>Expanding the biotechnology potential of lactobacilli through comparative genomics of 213 strains and associated genera.</title>
        <authorList>
            <person name="Sun Z."/>
            <person name="Harris H.M."/>
            <person name="McCann A."/>
            <person name="Guo C."/>
            <person name="Argimon S."/>
            <person name="Zhang W."/>
            <person name="Yang X."/>
            <person name="Jeffery I.B."/>
            <person name="Cooney J.C."/>
            <person name="Kagawa T.F."/>
            <person name="Liu W."/>
            <person name="Song Y."/>
            <person name="Salvetti E."/>
            <person name="Wrobel A."/>
            <person name="Rasinkangas P."/>
            <person name="Parkhill J."/>
            <person name="Rea M.C."/>
            <person name="O'Sullivan O."/>
            <person name="Ritari J."/>
            <person name="Douillard F.P."/>
            <person name="Paul Ross R."/>
            <person name="Yang R."/>
            <person name="Briner A.E."/>
            <person name="Felis G.E."/>
            <person name="de Vos W.M."/>
            <person name="Barrangou R."/>
            <person name="Klaenhammer T.R."/>
            <person name="Caufield P.W."/>
            <person name="Cui Y."/>
            <person name="Zhang H."/>
            <person name="O'Toole P.W."/>
        </authorList>
    </citation>
    <scope>NUCLEOTIDE SEQUENCE [LARGE SCALE GENOMIC DNA]</scope>
    <source>
        <strain evidence="3 5">DSM 16041</strain>
    </source>
</reference>
<dbReference type="SUPFAM" id="SSF55729">
    <property type="entry name" value="Acyl-CoA N-acyltransferases (Nat)"/>
    <property type="match status" value="1"/>
</dbReference>
<gene>
    <name evidence="3" type="ORF">FC31_GL001799</name>
    <name evidence="2" type="ORF">HMPREF0494_0786</name>
</gene>